<evidence type="ECO:0000259" key="9">
    <source>
        <dbReference type="PROSITE" id="PS50262"/>
    </source>
</evidence>
<keyword evidence="6 10" id="KW-0675">Receptor</keyword>
<dbReference type="Gene3D" id="1.20.1070.10">
    <property type="entry name" value="Rhodopsin 7-helix transmembrane proteins"/>
    <property type="match status" value="1"/>
</dbReference>
<proteinExistence type="predicted"/>
<sequence>MASINSQGRFYIEGTIDVTLSVFAIICNGTLILAVALSSCLQTYANVFMVNLAVTDFLLAIVAAAHSVSFLVPSTLPGLNTLCAIDVAFAQICVGCSIYTLASVSVTRYIIITKSTETYKLIFQRRFIALWIVLIWVVSASATLLPLPFGIGKLGYHVHCDVIHGNNTQSDIYERILAVAYLPIPLVILIVCYTKIYLYIRRHNQQLRRRLDVQLGNGDDIGQDSHGL</sequence>
<dbReference type="InterPro" id="IPR017452">
    <property type="entry name" value="GPCR_Rhodpsn_7TM"/>
</dbReference>
<comment type="caution">
    <text evidence="10">The sequence shown here is derived from an EMBL/GenBank/DDBJ whole genome shotgun (WGS) entry which is preliminary data.</text>
</comment>
<evidence type="ECO:0000256" key="4">
    <source>
        <dbReference type="ARBA" id="ARBA00023040"/>
    </source>
</evidence>
<evidence type="ECO:0000313" key="11">
    <source>
        <dbReference type="Proteomes" id="UP001152320"/>
    </source>
</evidence>
<keyword evidence="7" id="KW-0807">Transducer</keyword>
<protein>
    <submittedName>
        <fullName evidence="10">Beta-3 adrenergic receptor</fullName>
    </submittedName>
</protein>
<dbReference type="OrthoDB" id="10044919at2759"/>
<evidence type="ECO:0000256" key="5">
    <source>
        <dbReference type="ARBA" id="ARBA00023136"/>
    </source>
</evidence>
<dbReference type="SUPFAM" id="SSF81321">
    <property type="entry name" value="Family A G protein-coupled receptor-like"/>
    <property type="match status" value="1"/>
</dbReference>
<feature type="domain" description="G-protein coupled receptors family 1 profile" evidence="9">
    <location>
        <begin position="27"/>
        <end position="228"/>
    </location>
</feature>
<keyword evidence="2 8" id="KW-0812">Transmembrane</keyword>
<dbReference type="PANTHER" id="PTHR24240">
    <property type="entry name" value="OPSIN"/>
    <property type="match status" value="1"/>
</dbReference>
<keyword evidence="4" id="KW-0297">G-protein coupled receptor</keyword>
<evidence type="ECO:0000256" key="8">
    <source>
        <dbReference type="SAM" id="Phobius"/>
    </source>
</evidence>
<dbReference type="CDD" id="cd00637">
    <property type="entry name" value="7tm_classA_rhodopsin-like"/>
    <property type="match status" value="1"/>
</dbReference>
<gene>
    <name evidence="10" type="ORF">HOLleu_12425</name>
</gene>
<dbReference type="InterPro" id="IPR000276">
    <property type="entry name" value="GPCR_Rhodpsn"/>
</dbReference>
<keyword evidence="3 8" id="KW-1133">Transmembrane helix</keyword>
<feature type="transmembrane region" description="Helical" evidence="8">
    <location>
        <begin position="127"/>
        <end position="149"/>
    </location>
</feature>
<keyword evidence="11" id="KW-1185">Reference proteome</keyword>
<dbReference type="GO" id="GO:0016020">
    <property type="term" value="C:membrane"/>
    <property type="evidence" value="ECO:0007669"/>
    <property type="project" value="UniProtKB-SubCell"/>
</dbReference>
<dbReference type="AlphaFoldDB" id="A0A9Q1CA64"/>
<feature type="transmembrane region" description="Helical" evidence="8">
    <location>
        <begin position="20"/>
        <end position="41"/>
    </location>
</feature>
<dbReference type="Proteomes" id="UP001152320">
    <property type="component" value="Chromosome 5"/>
</dbReference>
<evidence type="ECO:0000256" key="3">
    <source>
        <dbReference type="ARBA" id="ARBA00022989"/>
    </source>
</evidence>
<feature type="transmembrane region" description="Helical" evidence="8">
    <location>
        <begin position="48"/>
        <end position="68"/>
    </location>
</feature>
<evidence type="ECO:0000256" key="7">
    <source>
        <dbReference type="ARBA" id="ARBA00023224"/>
    </source>
</evidence>
<organism evidence="10 11">
    <name type="scientific">Holothuria leucospilota</name>
    <name type="common">Black long sea cucumber</name>
    <name type="synonym">Mertensiothuria leucospilota</name>
    <dbReference type="NCBI Taxonomy" id="206669"/>
    <lineage>
        <taxon>Eukaryota</taxon>
        <taxon>Metazoa</taxon>
        <taxon>Echinodermata</taxon>
        <taxon>Eleutherozoa</taxon>
        <taxon>Echinozoa</taxon>
        <taxon>Holothuroidea</taxon>
        <taxon>Aspidochirotacea</taxon>
        <taxon>Aspidochirotida</taxon>
        <taxon>Holothuriidae</taxon>
        <taxon>Holothuria</taxon>
    </lineage>
</organism>
<evidence type="ECO:0000256" key="6">
    <source>
        <dbReference type="ARBA" id="ARBA00023170"/>
    </source>
</evidence>
<dbReference type="GO" id="GO:0004930">
    <property type="term" value="F:G protein-coupled receptor activity"/>
    <property type="evidence" value="ECO:0007669"/>
    <property type="project" value="UniProtKB-KW"/>
</dbReference>
<dbReference type="PROSITE" id="PS50262">
    <property type="entry name" value="G_PROTEIN_RECEP_F1_2"/>
    <property type="match status" value="1"/>
</dbReference>
<reference evidence="10" key="1">
    <citation type="submission" date="2021-10" db="EMBL/GenBank/DDBJ databases">
        <title>Tropical sea cucumber genome reveals ecological adaptation and Cuvierian tubules defense mechanism.</title>
        <authorList>
            <person name="Chen T."/>
        </authorList>
    </citation>
    <scope>NUCLEOTIDE SEQUENCE</scope>
    <source>
        <strain evidence="10">Nanhai2018</strain>
        <tissue evidence="10">Muscle</tissue>
    </source>
</reference>
<comment type="subcellular location">
    <subcellularLocation>
        <location evidence="1">Membrane</location>
        <topology evidence="1">Multi-pass membrane protein</topology>
    </subcellularLocation>
</comment>
<dbReference type="Pfam" id="PF00001">
    <property type="entry name" value="7tm_1"/>
    <property type="match status" value="1"/>
</dbReference>
<feature type="transmembrane region" description="Helical" evidence="8">
    <location>
        <begin position="88"/>
        <end position="106"/>
    </location>
</feature>
<dbReference type="InterPro" id="IPR050125">
    <property type="entry name" value="GPCR_opsins"/>
</dbReference>
<feature type="transmembrane region" description="Helical" evidence="8">
    <location>
        <begin position="176"/>
        <end position="200"/>
    </location>
</feature>
<accession>A0A9Q1CA64</accession>
<keyword evidence="5 8" id="KW-0472">Membrane</keyword>
<name>A0A9Q1CA64_HOLLE</name>
<evidence type="ECO:0000313" key="10">
    <source>
        <dbReference type="EMBL" id="KAJ8041567.1"/>
    </source>
</evidence>
<evidence type="ECO:0000256" key="2">
    <source>
        <dbReference type="ARBA" id="ARBA00022692"/>
    </source>
</evidence>
<dbReference type="EMBL" id="JAIZAY010000005">
    <property type="protein sequence ID" value="KAJ8041567.1"/>
    <property type="molecule type" value="Genomic_DNA"/>
</dbReference>
<dbReference type="PRINTS" id="PR00237">
    <property type="entry name" value="GPCRRHODOPSN"/>
</dbReference>
<evidence type="ECO:0000256" key="1">
    <source>
        <dbReference type="ARBA" id="ARBA00004141"/>
    </source>
</evidence>